<dbReference type="PANTHER" id="PTHR11614">
    <property type="entry name" value="PHOSPHOLIPASE-RELATED"/>
    <property type="match status" value="1"/>
</dbReference>
<gene>
    <name evidence="2" type="ORF">LAMO00422_LOCUS3584</name>
</gene>
<dbReference type="EMBL" id="HBEM01005103">
    <property type="protein sequence ID" value="CAD8435506.1"/>
    <property type="molecule type" value="Transcribed_RNA"/>
</dbReference>
<dbReference type="InterPro" id="IPR022742">
    <property type="entry name" value="Hydrolase_4"/>
</dbReference>
<organism evidence="2">
    <name type="scientific">Amorphochlora amoebiformis</name>
    <dbReference type="NCBI Taxonomy" id="1561963"/>
    <lineage>
        <taxon>Eukaryota</taxon>
        <taxon>Sar</taxon>
        <taxon>Rhizaria</taxon>
        <taxon>Cercozoa</taxon>
        <taxon>Chlorarachniophyceae</taxon>
        <taxon>Amorphochlora</taxon>
    </lineage>
</organism>
<protein>
    <recommendedName>
        <fullName evidence="1">Serine aminopeptidase S33 domain-containing protein</fullName>
    </recommendedName>
</protein>
<accession>A0A7S0CY49</accession>
<dbReference type="InterPro" id="IPR029058">
    <property type="entry name" value="AB_hydrolase_fold"/>
</dbReference>
<dbReference type="Gene3D" id="3.40.50.1820">
    <property type="entry name" value="alpha/beta hydrolase"/>
    <property type="match status" value="1"/>
</dbReference>
<dbReference type="InterPro" id="IPR051044">
    <property type="entry name" value="MAG_DAG_Lipase"/>
</dbReference>
<sequence>MIGSRFLNPFLSWYFRGFRKGKSLPFEYAGHHCPFPGENDSWEKSETISSEDGHGIHVYQTLPGKDCEVVAILIFIPPNPLDGRWFAHLGKDLSSGGIAVFTFDLRGHGNSDGRRGHTGSYERVLCDIDLVVGYGRRVVMEHHKNRKRNDLATCNLDSRTKALYIGGIGLGGLLASEYAYQHQESCQGLVVFSPYSTHDLSWWSNGVTLFCSTLCPCLRVWRSEDCLHMQSRNLAVAIALCKDPMVTRQVATWGTWRQVDRLTRKVSGMVSKLKIPILYIHGLRDVISNPKGSHYWHQQVPGRLREIMILKNGWHNSLLEPEAQHVLDKVKTWIQRDLEWNLLESSLD</sequence>
<dbReference type="AlphaFoldDB" id="A0A7S0CY49"/>
<dbReference type="SUPFAM" id="SSF53474">
    <property type="entry name" value="alpha/beta-Hydrolases"/>
    <property type="match status" value="1"/>
</dbReference>
<reference evidence="2" key="1">
    <citation type="submission" date="2021-01" db="EMBL/GenBank/DDBJ databases">
        <authorList>
            <person name="Corre E."/>
            <person name="Pelletier E."/>
            <person name="Niang G."/>
            <person name="Scheremetjew M."/>
            <person name="Finn R."/>
            <person name="Kale V."/>
            <person name="Holt S."/>
            <person name="Cochrane G."/>
            <person name="Meng A."/>
            <person name="Brown T."/>
            <person name="Cohen L."/>
        </authorList>
    </citation>
    <scope>NUCLEOTIDE SEQUENCE</scope>
    <source>
        <strain evidence="2">CCMP2058</strain>
    </source>
</reference>
<evidence type="ECO:0000259" key="1">
    <source>
        <dbReference type="Pfam" id="PF12146"/>
    </source>
</evidence>
<feature type="domain" description="Serine aminopeptidase S33" evidence="1">
    <location>
        <begin position="84"/>
        <end position="322"/>
    </location>
</feature>
<name>A0A7S0CY49_9EUKA</name>
<dbReference type="Pfam" id="PF12146">
    <property type="entry name" value="Hydrolase_4"/>
    <property type="match status" value="1"/>
</dbReference>
<proteinExistence type="predicted"/>
<evidence type="ECO:0000313" key="2">
    <source>
        <dbReference type="EMBL" id="CAD8435506.1"/>
    </source>
</evidence>